<keyword evidence="3" id="KW-0808">Transferase</keyword>
<evidence type="ECO:0000313" key="3">
    <source>
        <dbReference type="EMBL" id="MCZ4279522.1"/>
    </source>
</evidence>
<reference evidence="3" key="1">
    <citation type="submission" date="2022-12" db="EMBL/GenBank/DDBJ databases">
        <title>Bacterial isolates from different developmental stages of Nematostella vectensis.</title>
        <authorList>
            <person name="Fraune S."/>
        </authorList>
    </citation>
    <scope>NUCLEOTIDE SEQUENCE</scope>
    <source>
        <strain evidence="3">G21630-S1</strain>
    </source>
</reference>
<keyword evidence="3" id="KW-0012">Acyltransferase</keyword>
<feature type="domain" description="BioF2-like acetyltransferase" evidence="2">
    <location>
        <begin position="184"/>
        <end position="318"/>
    </location>
</feature>
<feature type="region of interest" description="Disordered" evidence="1">
    <location>
        <begin position="359"/>
        <end position="383"/>
    </location>
</feature>
<accession>A0ABT4LHN3</accession>
<dbReference type="SUPFAM" id="SSF55729">
    <property type="entry name" value="Acyl-CoA N-acyltransferases (Nat)"/>
    <property type="match status" value="1"/>
</dbReference>
<keyword evidence="4" id="KW-1185">Reference proteome</keyword>
<dbReference type="GO" id="GO:0016746">
    <property type="term" value="F:acyltransferase activity"/>
    <property type="evidence" value="ECO:0007669"/>
    <property type="project" value="UniProtKB-KW"/>
</dbReference>
<evidence type="ECO:0000256" key="1">
    <source>
        <dbReference type="SAM" id="MobiDB-lite"/>
    </source>
</evidence>
<dbReference type="Proteomes" id="UP001069802">
    <property type="component" value="Unassembled WGS sequence"/>
</dbReference>
<dbReference type="InterPro" id="IPR038740">
    <property type="entry name" value="BioF2-like_GNAT_dom"/>
</dbReference>
<evidence type="ECO:0000313" key="4">
    <source>
        <dbReference type="Proteomes" id="UP001069802"/>
    </source>
</evidence>
<organism evidence="3 4">
    <name type="scientific">Kiloniella laminariae</name>
    <dbReference type="NCBI Taxonomy" id="454162"/>
    <lineage>
        <taxon>Bacteria</taxon>
        <taxon>Pseudomonadati</taxon>
        <taxon>Pseudomonadota</taxon>
        <taxon>Alphaproteobacteria</taxon>
        <taxon>Rhodospirillales</taxon>
        <taxon>Kiloniellaceae</taxon>
        <taxon>Kiloniella</taxon>
    </lineage>
</organism>
<dbReference type="Pfam" id="PF13480">
    <property type="entry name" value="Acetyltransf_6"/>
    <property type="match status" value="1"/>
</dbReference>
<dbReference type="EMBL" id="JAPWGY010000001">
    <property type="protein sequence ID" value="MCZ4279522.1"/>
    <property type="molecule type" value="Genomic_DNA"/>
</dbReference>
<dbReference type="InterPro" id="IPR016181">
    <property type="entry name" value="Acyl_CoA_acyltransferase"/>
</dbReference>
<sequence>MSIHRIVVLEDPAAVSAADWDTVAGNSLMSSYRWQSFWAAAQAPSLPRSRTAIVAVYEGNQLVGHCGAYRYPYPLPFKQAWQRRTARSLMWPINPVNFHKPPQVHPAADPDQVIPLLLQGIDQLRLKWLAPAARLVMLDQRRDARLLGHLQKKGYMIAPGITDTQLDIVWPNFQDYLGQALQGRHRNYLARCYRKAIEAGAALKVIERPSAFQDQIITLLRNVAARNRSETLYDESFLMAAEQYLLRDDIVVIGAWLKGQLVACTINFRDGESLIQKSLGMDYALAQSLNLYRLIMAEGIKYAIEAGLSSIRCGFSQYDIKGRLGFDQVATLSAIKAAPPILSRLFTYRSGAMQVDNTTANSSPDTLVDSSGNSQPGKAGTSL</sequence>
<dbReference type="Gene3D" id="3.40.630.30">
    <property type="match status" value="1"/>
</dbReference>
<proteinExistence type="predicted"/>
<name>A0ABT4LHN3_9PROT</name>
<gene>
    <name evidence="3" type="ORF">O4H49_01955</name>
</gene>
<comment type="caution">
    <text evidence="3">The sequence shown here is derived from an EMBL/GenBank/DDBJ whole genome shotgun (WGS) entry which is preliminary data.</text>
</comment>
<dbReference type="RefSeq" id="WP_269421723.1">
    <property type="nucleotide sequence ID" value="NZ_JAPWGY010000001.1"/>
</dbReference>
<dbReference type="EC" id="2.3.1.-" evidence="3"/>
<evidence type="ECO:0000259" key="2">
    <source>
        <dbReference type="Pfam" id="PF13480"/>
    </source>
</evidence>
<protein>
    <submittedName>
        <fullName evidence="3">GNAT family N-acetyltransferase</fullName>
        <ecNumber evidence="3">2.3.1.-</ecNumber>
    </submittedName>
</protein>